<dbReference type="GO" id="GO:0008307">
    <property type="term" value="F:structural constituent of muscle"/>
    <property type="evidence" value="ECO:0007669"/>
    <property type="project" value="TreeGrafter"/>
</dbReference>
<evidence type="ECO:0000313" key="2">
    <source>
        <dbReference type="Ensembl" id="ENSSFOP00015057999.1"/>
    </source>
</evidence>
<dbReference type="PANTHER" id="PTHR15143">
    <property type="entry name" value="TELETHONIN"/>
    <property type="match status" value="1"/>
</dbReference>
<dbReference type="KEGG" id="sfm:108940629"/>
<name>A0A0P7X7U8_SCLFO</name>
<dbReference type="AlphaFoldDB" id="A0A0P7X7U8"/>
<gene>
    <name evidence="2" type="primary">zmp:0000000930</name>
    <name evidence="1" type="ORF">Z043_110727</name>
</gene>
<dbReference type="OrthoDB" id="9949665at2759"/>
<dbReference type="GO" id="GO:0055003">
    <property type="term" value="P:cardiac myofibril assembly"/>
    <property type="evidence" value="ECO:0007669"/>
    <property type="project" value="TreeGrafter"/>
</dbReference>
<dbReference type="EMBL" id="JARO02003461">
    <property type="protein sequence ID" value="KPP70450.1"/>
    <property type="molecule type" value="Genomic_DNA"/>
</dbReference>
<dbReference type="GO" id="GO:0060048">
    <property type="term" value="P:cardiac muscle contraction"/>
    <property type="evidence" value="ECO:0007669"/>
    <property type="project" value="TreeGrafter"/>
</dbReference>
<dbReference type="GO" id="GO:0030674">
    <property type="term" value="F:protein-macromolecule adaptor activity"/>
    <property type="evidence" value="ECO:0007669"/>
    <property type="project" value="TreeGrafter"/>
</dbReference>
<dbReference type="GO" id="GO:0003009">
    <property type="term" value="P:skeletal muscle contraction"/>
    <property type="evidence" value="ECO:0007669"/>
    <property type="project" value="TreeGrafter"/>
</dbReference>
<dbReference type="GeneID" id="108940629"/>
<dbReference type="Proteomes" id="UP000694397">
    <property type="component" value="Chromosome 18"/>
</dbReference>
<reference evidence="2" key="3">
    <citation type="submission" date="2025-05" db="UniProtKB">
        <authorList>
            <consortium name="Ensembl"/>
        </authorList>
    </citation>
    <scope>IDENTIFICATION</scope>
</reference>
<keyword evidence="4" id="KW-1185">Reference proteome</keyword>
<reference evidence="2 4" key="2">
    <citation type="submission" date="2019-04" db="EMBL/GenBank/DDBJ databases">
        <authorList>
            <consortium name="Wellcome Sanger Institute Data Sharing"/>
        </authorList>
    </citation>
    <scope>NUCLEOTIDE SEQUENCE [LARGE SCALE GENOMIC DNA]</scope>
</reference>
<dbReference type="GO" id="GO:0030241">
    <property type="term" value="P:skeletal muscle myosin thick filament assembly"/>
    <property type="evidence" value="ECO:0007669"/>
    <property type="project" value="TreeGrafter"/>
</dbReference>
<sequence length="182" mass="20995">MNHLSRKDTFYLVNAHCELKENNEEHREYYQSTWLDLVTETRPEHNTTLLESDALRRESYTRAQVAHFLVQRSPQQRIRLGRLGQGMTEHQLPYRNVLPVPIFAPSNVASLKEASRTPTPDELRAAVALERELSSGVCADKTEVSHITRDMPKVVQPRRVEFRASGLISPPGESSHHQQRRY</sequence>
<accession>A0A0P7X7U8</accession>
<protein>
    <submittedName>
        <fullName evidence="1 2">Telethonin-like</fullName>
    </submittedName>
</protein>
<proteinExistence type="predicted"/>
<dbReference type="Proteomes" id="UP000034805">
    <property type="component" value="Unassembled WGS sequence"/>
</dbReference>
<dbReference type="InterPro" id="IPR015667">
    <property type="entry name" value="Telethonin"/>
</dbReference>
<dbReference type="Ensembl" id="ENSSFOT00015059025.1">
    <property type="protein sequence ID" value="ENSSFOP00015057999.1"/>
    <property type="gene ID" value="ENSSFOG00015026959.1"/>
</dbReference>
<reference evidence="1 3" key="1">
    <citation type="submission" date="2015-08" db="EMBL/GenBank/DDBJ databases">
        <title>The genome of the Asian arowana (Scleropages formosus).</title>
        <authorList>
            <person name="Tan M.H."/>
            <person name="Gan H.M."/>
            <person name="Croft L.J."/>
            <person name="Austin C.M."/>
        </authorList>
    </citation>
    <scope>NUCLEOTIDE SEQUENCE [LARGE SCALE GENOMIC DNA]</scope>
    <source>
        <strain evidence="1">Aro1</strain>
    </source>
</reference>
<evidence type="ECO:0000313" key="4">
    <source>
        <dbReference type="Proteomes" id="UP000694397"/>
    </source>
</evidence>
<dbReference type="InterPro" id="IPR023111">
    <property type="entry name" value="Titin-like_dom_sf"/>
</dbReference>
<organism evidence="1 3">
    <name type="scientific">Scleropages formosus</name>
    <name type="common">Asian bonytongue</name>
    <name type="synonym">Osteoglossum formosum</name>
    <dbReference type="NCBI Taxonomy" id="113540"/>
    <lineage>
        <taxon>Eukaryota</taxon>
        <taxon>Metazoa</taxon>
        <taxon>Chordata</taxon>
        <taxon>Craniata</taxon>
        <taxon>Vertebrata</taxon>
        <taxon>Euteleostomi</taxon>
        <taxon>Actinopterygii</taxon>
        <taxon>Neopterygii</taxon>
        <taxon>Teleostei</taxon>
        <taxon>Osteoglossocephala</taxon>
        <taxon>Osteoglossomorpha</taxon>
        <taxon>Osteoglossiformes</taxon>
        <taxon>Osteoglossidae</taxon>
        <taxon>Scleropages</taxon>
    </lineage>
</organism>
<evidence type="ECO:0000313" key="3">
    <source>
        <dbReference type="Proteomes" id="UP000034805"/>
    </source>
</evidence>
<dbReference type="Gene3D" id="2.20.160.10">
    <property type="entry name" value="titin domain like"/>
    <property type="match status" value="1"/>
</dbReference>
<dbReference type="GO" id="GO:0030018">
    <property type="term" value="C:Z disc"/>
    <property type="evidence" value="ECO:0007669"/>
    <property type="project" value="TreeGrafter"/>
</dbReference>
<dbReference type="GO" id="GO:0030240">
    <property type="term" value="P:skeletal muscle thin filament assembly"/>
    <property type="evidence" value="ECO:0007669"/>
    <property type="project" value="TreeGrafter"/>
</dbReference>
<dbReference type="PANTHER" id="PTHR15143:SF0">
    <property type="entry name" value="TELETHONIN"/>
    <property type="match status" value="1"/>
</dbReference>
<dbReference type="GeneTree" id="ENSGT00390000012014"/>
<dbReference type="GO" id="GO:0035995">
    <property type="term" value="P:detection of muscle stretch"/>
    <property type="evidence" value="ECO:0007669"/>
    <property type="project" value="TreeGrafter"/>
</dbReference>
<evidence type="ECO:0000313" key="1">
    <source>
        <dbReference type="EMBL" id="KPP70450.1"/>
    </source>
</evidence>
<dbReference type="GO" id="GO:0055008">
    <property type="term" value="P:cardiac muscle tissue morphogenesis"/>
    <property type="evidence" value="ECO:0007669"/>
    <property type="project" value="TreeGrafter"/>
</dbReference>
<dbReference type="GO" id="GO:0031432">
    <property type="term" value="F:titin binding"/>
    <property type="evidence" value="ECO:0007669"/>
    <property type="project" value="TreeGrafter"/>
</dbReference>
<dbReference type="Pfam" id="PF09470">
    <property type="entry name" value="Telethonin"/>
    <property type="match status" value="1"/>
</dbReference>
<dbReference type="GO" id="GO:0070080">
    <property type="term" value="F:titin Z domain binding"/>
    <property type="evidence" value="ECO:0007669"/>
    <property type="project" value="TreeGrafter"/>
</dbReference>
<dbReference type="GO" id="GO:0048769">
    <property type="term" value="P:sarcomerogenesis"/>
    <property type="evidence" value="ECO:0007669"/>
    <property type="project" value="TreeGrafter"/>
</dbReference>